<comment type="similarity">
    <text evidence="1 9">Belongs to the guanylate kinase family.</text>
</comment>
<evidence type="ECO:0000313" key="12">
    <source>
        <dbReference type="Proteomes" id="UP000054785"/>
    </source>
</evidence>
<dbReference type="GO" id="GO:0004385">
    <property type="term" value="F:GMP kinase activity"/>
    <property type="evidence" value="ECO:0007669"/>
    <property type="project" value="UniProtKB-UniRule"/>
</dbReference>
<keyword evidence="7 9" id="KW-0067">ATP-binding</keyword>
<comment type="caution">
    <text evidence="11">The sequence shown here is derived from an EMBL/GenBank/DDBJ whole genome shotgun (WGS) entry which is preliminary data.</text>
</comment>
<evidence type="ECO:0000256" key="2">
    <source>
        <dbReference type="ARBA" id="ARBA00012961"/>
    </source>
</evidence>
<keyword evidence="9" id="KW-0963">Cytoplasm</keyword>
<keyword evidence="5 9" id="KW-0547">Nucleotide-binding</keyword>
<comment type="catalytic activity">
    <reaction evidence="9">
        <text>GMP + ATP = GDP + ADP</text>
        <dbReference type="Rhea" id="RHEA:20780"/>
        <dbReference type="ChEBI" id="CHEBI:30616"/>
        <dbReference type="ChEBI" id="CHEBI:58115"/>
        <dbReference type="ChEBI" id="CHEBI:58189"/>
        <dbReference type="ChEBI" id="CHEBI:456216"/>
        <dbReference type="EC" id="2.7.4.8"/>
    </reaction>
</comment>
<keyword evidence="6 9" id="KW-0418">Kinase</keyword>
<dbReference type="Gene3D" id="3.30.63.10">
    <property type="entry name" value="Guanylate Kinase phosphate binding domain"/>
    <property type="match status" value="1"/>
</dbReference>
<dbReference type="PROSITE" id="PS50052">
    <property type="entry name" value="GUANYLATE_KINASE_2"/>
    <property type="match status" value="1"/>
</dbReference>
<proteinExistence type="inferred from homology"/>
<feature type="binding site" evidence="9">
    <location>
        <begin position="12"/>
        <end position="19"/>
    </location>
    <ligand>
        <name>ATP</name>
        <dbReference type="ChEBI" id="CHEBI:30616"/>
    </ligand>
</feature>
<accession>A0A0W0U267</accession>
<dbReference type="GO" id="GO:0005829">
    <property type="term" value="C:cytosol"/>
    <property type="evidence" value="ECO:0007669"/>
    <property type="project" value="TreeGrafter"/>
</dbReference>
<name>A0A0W0U267_9GAMM</name>
<dbReference type="PANTHER" id="PTHR23117">
    <property type="entry name" value="GUANYLATE KINASE-RELATED"/>
    <property type="match status" value="1"/>
</dbReference>
<reference evidence="11 12" key="1">
    <citation type="submission" date="2015-11" db="EMBL/GenBank/DDBJ databases">
        <title>Genomic analysis of 38 Legionella species identifies large and diverse effector repertoires.</title>
        <authorList>
            <person name="Burstein D."/>
            <person name="Amaro F."/>
            <person name="Zusman T."/>
            <person name="Lifshitz Z."/>
            <person name="Cohen O."/>
            <person name="Gilbert J.A."/>
            <person name="Pupko T."/>
            <person name="Shuman H.A."/>
            <person name="Segal G."/>
        </authorList>
    </citation>
    <scope>NUCLEOTIDE SEQUENCE [LARGE SCALE GENOMIC DNA]</scope>
    <source>
        <strain evidence="11 12">ATCC 49504</strain>
    </source>
</reference>
<organism evidence="11 12">
    <name type="scientific">Legionella geestiana</name>
    <dbReference type="NCBI Taxonomy" id="45065"/>
    <lineage>
        <taxon>Bacteria</taxon>
        <taxon>Pseudomonadati</taxon>
        <taxon>Pseudomonadota</taxon>
        <taxon>Gammaproteobacteria</taxon>
        <taxon>Legionellales</taxon>
        <taxon>Legionellaceae</taxon>
        <taxon>Legionella</taxon>
    </lineage>
</organism>
<gene>
    <name evidence="9 11" type="primary">gmk</name>
    <name evidence="11" type="ORF">Lgee_0796</name>
</gene>
<evidence type="ECO:0000256" key="6">
    <source>
        <dbReference type="ARBA" id="ARBA00022777"/>
    </source>
</evidence>
<dbReference type="GO" id="GO:0005524">
    <property type="term" value="F:ATP binding"/>
    <property type="evidence" value="ECO:0007669"/>
    <property type="project" value="UniProtKB-UniRule"/>
</dbReference>
<evidence type="ECO:0000256" key="3">
    <source>
        <dbReference type="ARBA" id="ARBA00016296"/>
    </source>
</evidence>
<dbReference type="NCBIfam" id="TIGR03263">
    <property type="entry name" value="guanyl_kin"/>
    <property type="match status" value="1"/>
</dbReference>
<feature type="domain" description="Guanylate kinase-like" evidence="10">
    <location>
        <begin position="5"/>
        <end position="183"/>
    </location>
</feature>
<evidence type="ECO:0000256" key="4">
    <source>
        <dbReference type="ARBA" id="ARBA00022679"/>
    </source>
</evidence>
<protein>
    <recommendedName>
        <fullName evidence="3 9">Guanylate kinase</fullName>
        <ecNumber evidence="2 9">2.7.4.8</ecNumber>
    </recommendedName>
    <alternativeName>
        <fullName evidence="8 9">GMP kinase</fullName>
    </alternativeName>
</protein>
<dbReference type="Pfam" id="PF00625">
    <property type="entry name" value="Guanylate_kin"/>
    <property type="match status" value="1"/>
</dbReference>
<dbReference type="EMBL" id="LNYC01000023">
    <property type="protein sequence ID" value="KTD02000.1"/>
    <property type="molecule type" value="Genomic_DNA"/>
</dbReference>
<evidence type="ECO:0000256" key="8">
    <source>
        <dbReference type="ARBA" id="ARBA00030128"/>
    </source>
</evidence>
<dbReference type="EC" id="2.7.4.8" evidence="2 9"/>
<dbReference type="PROSITE" id="PS00856">
    <property type="entry name" value="GUANYLATE_KINASE_1"/>
    <property type="match status" value="1"/>
</dbReference>
<dbReference type="PANTHER" id="PTHR23117:SF13">
    <property type="entry name" value="GUANYLATE KINASE"/>
    <property type="match status" value="1"/>
</dbReference>
<dbReference type="Gene3D" id="3.40.50.300">
    <property type="entry name" value="P-loop containing nucleotide triphosphate hydrolases"/>
    <property type="match status" value="1"/>
</dbReference>
<comment type="function">
    <text evidence="9">Essential for recycling GMP and indirectly, cGMP.</text>
</comment>
<comment type="subcellular location">
    <subcellularLocation>
        <location evidence="9">Cytoplasm</location>
    </subcellularLocation>
</comment>
<dbReference type="AlphaFoldDB" id="A0A0W0U267"/>
<sequence length="205" mass="22994">MRMRGSVFVVAAPSGGGKTSLVKALVRDIADIVVSTSHTTREQRPGEVDGVDYFFIDEPAFEAMVAEEAFVEHARVFGHYYGTSVAEIRERLANGLDVVLDIDWQGAAQIRRLFPGAVTVFVIPPSLTVLRERLEKRGRDNEAVIDSRMEQARAEMQHFSEFDYLIVNDVFEEASEALKAIVMSERHRVARQAMSHRKLLSTLLS</sequence>
<evidence type="ECO:0000256" key="7">
    <source>
        <dbReference type="ARBA" id="ARBA00022840"/>
    </source>
</evidence>
<dbReference type="CDD" id="cd00071">
    <property type="entry name" value="GMPK"/>
    <property type="match status" value="1"/>
</dbReference>
<dbReference type="InterPro" id="IPR020590">
    <property type="entry name" value="Guanylate_kinase_CS"/>
</dbReference>
<dbReference type="PATRIC" id="fig|45065.4.peg.854"/>
<dbReference type="Proteomes" id="UP000054785">
    <property type="component" value="Unassembled WGS sequence"/>
</dbReference>
<keyword evidence="12" id="KW-1185">Reference proteome</keyword>
<evidence type="ECO:0000259" key="10">
    <source>
        <dbReference type="PROSITE" id="PS50052"/>
    </source>
</evidence>
<dbReference type="HAMAP" id="MF_00328">
    <property type="entry name" value="Guanylate_kinase"/>
    <property type="match status" value="1"/>
</dbReference>
<evidence type="ECO:0000256" key="9">
    <source>
        <dbReference type="HAMAP-Rule" id="MF_00328"/>
    </source>
</evidence>
<dbReference type="InterPro" id="IPR017665">
    <property type="entry name" value="Guanylate_kinase"/>
</dbReference>
<dbReference type="InterPro" id="IPR008145">
    <property type="entry name" value="GK/Ca_channel_bsu"/>
</dbReference>
<dbReference type="InterPro" id="IPR027417">
    <property type="entry name" value="P-loop_NTPase"/>
</dbReference>
<dbReference type="STRING" id="45065.Lgee_0796"/>
<evidence type="ECO:0000256" key="5">
    <source>
        <dbReference type="ARBA" id="ARBA00022741"/>
    </source>
</evidence>
<evidence type="ECO:0000256" key="1">
    <source>
        <dbReference type="ARBA" id="ARBA00005790"/>
    </source>
</evidence>
<keyword evidence="4 9" id="KW-0808">Transferase</keyword>
<evidence type="ECO:0000313" key="11">
    <source>
        <dbReference type="EMBL" id="KTD02000.1"/>
    </source>
</evidence>
<dbReference type="SUPFAM" id="SSF52540">
    <property type="entry name" value="P-loop containing nucleoside triphosphate hydrolases"/>
    <property type="match status" value="1"/>
</dbReference>
<dbReference type="SMART" id="SM00072">
    <property type="entry name" value="GuKc"/>
    <property type="match status" value="1"/>
</dbReference>
<dbReference type="InterPro" id="IPR008144">
    <property type="entry name" value="Guanylate_kin-like_dom"/>
</dbReference>
<dbReference type="FunFam" id="3.30.63.10:FF:000002">
    <property type="entry name" value="Guanylate kinase 1"/>
    <property type="match status" value="1"/>
</dbReference>